<dbReference type="RefSeq" id="XP_014149146.1">
    <property type="nucleotide sequence ID" value="XM_014293671.1"/>
</dbReference>
<name>A0A0L0FEP9_9EUKA</name>
<gene>
    <name evidence="1" type="ORF">SARC_12228</name>
</gene>
<feature type="non-terminal residue" evidence="1">
    <location>
        <position position="1"/>
    </location>
</feature>
<reference evidence="1 2" key="1">
    <citation type="submission" date="2011-02" db="EMBL/GenBank/DDBJ databases">
        <title>The Genome Sequence of Sphaeroforma arctica JP610.</title>
        <authorList>
            <consortium name="The Broad Institute Genome Sequencing Platform"/>
            <person name="Russ C."/>
            <person name="Cuomo C."/>
            <person name="Young S.K."/>
            <person name="Zeng Q."/>
            <person name="Gargeya S."/>
            <person name="Alvarado L."/>
            <person name="Berlin A."/>
            <person name="Chapman S.B."/>
            <person name="Chen Z."/>
            <person name="Freedman E."/>
            <person name="Gellesch M."/>
            <person name="Goldberg J."/>
            <person name="Griggs A."/>
            <person name="Gujja S."/>
            <person name="Heilman E."/>
            <person name="Heiman D."/>
            <person name="Howarth C."/>
            <person name="Mehta T."/>
            <person name="Neiman D."/>
            <person name="Pearson M."/>
            <person name="Roberts A."/>
            <person name="Saif S."/>
            <person name="Shea T."/>
            <person name="Shenoy N."/>
            <person name="Sisk P."/>
            <person name="Stolte C."/>
            <person name="Sykes S."/>
            <person name="White J."/>
            <person name="Yandava C."/>
            <person name="Burger G."/>
            <person name="Gray M.W."/>
            <person name="Holland P.W.H."/>
            <person name="King N."/>
            <person name="Lang F.B.F."/>
            <person name="Roger A.J."/>
            <person name="Ruiz-Trillo I."/>
            <person name="Haas B."/>
            <person name="Nusbaum C."/>
            <person name="Birren B."/>
        </authorList>
    </citation>
    <scope>NUCLEOTIDE SEQUENCE [LARGE SCALE GENOMIC DNA]</scope>
    <source>
        <strain evidence="1 2">JP610</strain>
    </source>
</reference>
<proteinExistence type="predicted"/>
<dbReference type="GeneID" id="25912732"/>
<dbReference type="EMBL" id="KQ243755">
    <property type="protein sequence ID" value="KNC75244.1"/>
    <property type="molecule type" value="Genomic_DNA"/>
</dbReference>
<dbReference type="Proteomes" id="UP000054560">
    <property type="component" value="Unassembled WGS sequence"/>
</dbReference>
<dbReference type="AlphaFoldDB" id="A0A0L0FEP9"/>
<evidence type="ECO:0000313" key="2">
    <source>
        <dbReference type="Proteomes" id="UP000054560"/>
    </source>
</evidence>
<organism evidence="1 2">
    <name type="scientific">Sphaeroforma arctica JP610</name>
    <dbReference type="NCBI Taxonomy" id="667725"/>
    <lineage>
        <taxon>Eukaryota</taxon>
        <taxon>Ichthyosporea</taxon>
        <taxon>Ichthyophonida</taxon>
        <taxon>Sphaeroforma</taxon>
    </lineage>
</organism>
<accession>A0A0L0FEP9</accession>
<evidence type="ECO:0000313" key="1">
    <source>
        <dbReference type="EMBL" id="KNC75244.1"/>
    </source>
</evidence>
<keyword evidence="2" id="KW-1185">Reference proteome</keyword>
<protein>
    <submittedName>
        <fullName evidence="1">Uncharacterized protein</fullName>
    </submittedName>
</protein>
<sequence length="134" mass="15643">CESRIRCSLPSSLWRRSTAPGHSIMFTAECRTRQWNTRCQIRPNTVRFQFKQQKQKECAPQREGLYRQFDMDLHVPSVELGAAKMRGEEYDQKLEENTNSIDMDINLSHVVVIDNSEPKRSDSDMTYRTSRAGK</sequence>